<dbReference type="CDD" id="cd00009">
    <property type="entry name" value="AAA"/>
    <property type="match status" value="1"/>
</dbReference>
<evidence type="ECO:0000256" key="1">
    <source>
        <dbReference type="SAM" id="MobiDB-lite"/>
    </source>
</evidence>
<protein>
    <recommendedName>
        <fullName evidence="2">AAA+ ATPase domain-containing protein</fullName>
    </recommendedName>
</protein>
<dbReference type="EMBL" id="JARPUR010000006">
    <property type="protein sequence ID" value="KAK4874504.1"/>
    <property type="molecule type" value="Genomic_DNA"/>
</dbReference>
<dbReference type="PANTHER" id="PTHR23389">
    <property type="entry name" value="CHROMOSOME TRANSMISSION FIDELITY FACTOR 18"/>
    <property type="match status" value="1"/>
</dbReference>
<dbReference type="GO" id="GO:0003677">
    <property type="term" value="F:DNA binding"/>
    <property type="evidence" value="ECO:0007669"/>
    <property type="project" value="TreeGrafter"/>
</dbReference>
<reference evidence="4" key="1">
    <citation type="submission" date="2023-01" db="EMBL/GenBank/DDBJ databases">
        <title>Key to firefly adult light organ development and bioluminescence: homeobox transcription factors regulate luciferase expression and transportation to peroxisome.</title>
        <authorList>
            <person name="Fu X."/>
        </authorList>
    </citation>
    <scope>NUCLEOTIDE SEQUENCE [LARGE SCALE GENOMIC DNA]</scope>
</reference>
<evidence type="ECO:0000259" key="2">
    <source>
        <dbReference type="SMART" id="SM00382"/>
    </source>
</evidence>
<evidence type="ECO:0000313" key="4">
    <source>
        <dbReference type="Proteomes" id="UP001353858"/>
    </source>
</evidence>
<proteinExistence type="predicted"/>
<sequence>MSKNKGRVSRSPDSLDELNKVKTKSKKLKVSLNSSLDKTKHSPGQASIISFFQTKITLHDDFTPNINETTSKAVHKKKKKTKIVVLSDESDEDLEIVTNSQVNNTKEEEMEPLVERKNAFTFMMDNRHKSIGQNSPGKEIEQLDESFEIKSEKKKKLLERKTLFQDWADQKGGKKRKIEDKERGVIIEKKLEKRSKLFKKMLKISEEGLNEKPKKMKKTITSKTKNENQKENSNCDTTKGKWQMKLKVHLSQEETVKFTVPRKEDKLAKKSNKLDNVNGDIKNDGNHQKSKNIDVDLSNVAPVFKMGNCKPKPDENAIKAKKEFLHSDLPKDVKKYIDKHQRVDLPDYIVFPTVSHVTVKPNDDQLPLLIQSSALLKLRTTDLPLPKIGCLTKGCVTKCTEPLPVEASQHLFKKIRHFKKVLKEMKKEDSDYPVYKLFKCLQGRLIPDKIVTDQTSQTSDDVNVCKNNLHQMWTDLYKPNLSEEIVGNRSAVTEIKSWLETWIECSKQIRIRRNSNSSSDFETEEDSQDKYNTLPGNTLILHGPHGCGKTMTVYAVCNELGINVLELNASTKRSGKKLLLELQEATRSHQVRKNENSLHCYLQKSNDVNKAIDKMCLLLIEDVDLVFEQDDGFVNALAQLQTTSKRPIILTTTDKNCLHLQKFSSIFPTIAFKRLPARLLSPWLRLVCLAEGFLVSKSSIESLLEINNFDMRITLLQLQFWSHTGGQLHSVQNTKTHTNINDDSKISSEDVSGFSNNLHRICTKTFQKSALLNLNLAWLNLDSKSSLKDALNVLDTLATTDVVYKKFCIEESVQPVDPTKRVITDSLELTESEETFSSCRDICCDWSKTLFDGYSAIIKRKLDKHCDRPPEKVCRITQTKNNSLLEIVPLVYHLQRDSINVDYFSTLRTINRTEMMRASNNTKRKNRFYNYLRGLGLNCSDTKFSTLSNVFSFENT</sequence>
<feature type="region of interest" description="Disordered" evidence="1">
    <location>
        <begin position="1"/>
        <end position="24"/>
    </location>
</feature>
<organism evidence="3 4">
    <name type="scientific">Aquatica leii</name>
    <dbReference type="NCBI Taxonomy" id="1421715"/>
    <lineage>
        <taxon>Eukaryota</taxon>
        <taxon>Metazoa</taxon>
        <taxon>Ecdysozoa</taxon>
        <taxon>Arthropoda</taxon>
        <taxon>Hexapoda</taxon>
        <taxon>Insecta</taxon>
        <taxon>Pterygota</taxon>
        <taxon>Neoptera</taxon>
        <taxon>Endopterygota</taxon>
        <taxon>Coleoptera</taxon>
        <taxon>Polyphaga</taxon>
        <taxon>Elateriformia</taxon>
        <taxon>Elateroidea</taxon>
        <taxon>Lampyridae</taxon>
        <taxon>Luciolinae</taxon>
        <taxon>Aquatica</taxon>
    </lineage>
</organism>
<feature type="region of interest" description="Disordered" evidence="1">
    <location>
        <begin position="213"/>
        <end position="237"/>
    </location>
</feature>
<dbReference type="Pfam" id="PF00004">
    <property type="entry name" value="AAA"/>
    <property type="match status" value="1"/>
</dbReference>
<dbReference type="InterPro" id="IPR003959">
    <property type="entry name" value="ATPase_AAA_core"/>
</dbReference>
<dbReference type="AlphaFoldDB" id="A0AAN7PR55"/>
<dbReference type="Proteomes" id="UP001353858">
    <property type="component" value="Unassembled WGS sequence"/>
</dbReference>
<dbReference type="InterPro" id="IPR027417">
    <property type="entry name" value="P-loop_NTPase"/>
</dbReference>
<dbReference type="SUPFAM" id="SSF52540">
    <property type="entry name" value="P-loop containing nucleoside triphosphate hydrolases"/>
    <property type="match status" value="1"/>
</dbReference>
<comment type="caution">
    <text evidence="3">The sequence shown here is derived from an EMBL/GenBank/DDBJ whole genome shotgun (WGS) entry which is preliminary data.</text>
</comment>
<dbReference type="SMART" id="SM00382">
    <property type="entry name" value="AAA"/>
    <property type="match status" value="1"/>
</dbReference>
<keyword evidence="4" id="KW-1185">Reference proteome</keyword>
<dbReference type="Gene3D" id="3.40.50.300">
    <property type="entry name" value="P-loop containing nucleotide triphosphate hydrolases"/>
    <property type="match status" value="1"/>
</dbReference>
<dbReference type="InterPro" id="IPR003593">
    <property type="entry name" value="AAA+_ATPase"/>
</dbReference>
<feature type="domain" description="AAA+ ATPase" evidence="2">
    <location>
        <begin position="535"/>
        <end position="681"/>
    </location>
</feature>
<dbReference type="GO" id="GO:0005524">
    <property type="term" value="F:ATP binding"/>
    <property type="evidence" value="ECO:0007669"/>
    <property type="project" value="InterPro"/>
</dbReference>
<dbReference type="GO" id="GO:0005634">
    <property type="term" value="C:nucleus"/>
    <property type="evidence" value="ECO:0007669"/>
    <property type="project" value="TreeGrafter"/>
</dbReference>
<gene>
    <name evidence="3" type="ORF">RN001_013864</name>
</gene>
<accession>A0AAN7PR55</accession>
<dbReference type="GO" id="GO:0016887">
    <property type="term" value="F:ATP hydrolysis activity"/>
    <property type="evidence" value="ECO:0007669"/>
    <property type="project" value="InterPro"/>
</dbReference>
<evidence type="ECO:0000313" key="3">
    <source>
        <dbReference type="EMBL" id="KAK4874504.1"/>
    </source>
</evidence>
<dbReference type="PANTHER" id="PTHR23389:SF21">
    <property type="entry name" value="ATPASE FAMILY AAA DOMAIN-CONTAINING PROTEIN 5"/>
    <property type="match status" value="1"/>
</dbReference>
<name>A0AAN7PR55_9COLE</name>